<keyword evidence="2" id="KW-0251">Elongation factor</keyword>
<evidence type="ECO:0000313" key="2">
    <source>
        <dbReference type="EMBL" id="PJB28850.1"/>
    </source>
</evidence>
<dbReference type="EMBL" id="PFUI01000223">
    <property type="protein sequence ID" value="PJB28850.1"/>
    <property type="molecule type" value="Genomic_DNA"/>
</dbReference>
<dbReference type="GO" id="GO:0032784">
    <property type="term" value="P:regulation of DNA-templated transcription elongation"/>
    <property type="evidence" value="ECO:0007669"/>
    <property type="project" value="InterPro"/>
</dbReference>
<protein>
    <submittedName>
        <fullName evidence="2">Transcription elongation factor GreA</fullName>
    </submittedName>
</protein>
<evidence type="ECO:0000259" key="1">
    <source>
        <dbReference type="Pfam" id="PF03449"/>
    </source>
</evidence>
<comment type="caution">
    <text evidence="2">The sequence shown here is derived from an EMBL/GenBank/DDBJ whole genome shotgun (WGS) entry which is preliminary data.</text>
</comment>
<organism evidence="2 3">
    <name type="scientific">Candidatus Desantisbacteria bacterium CG_4_9_14_3_um_filter_40_11</name>
    <dbReference type="NCBI Taxonomy" id="1974546"/>
    <lineage>
        <taxon>Bacteria</taxon>
        <taxon>Candidatus Desantisiibacteriota</taxon>
    </lineage>
</organism>
<dbReference type="GO" id="GO:0003746">
    <property type="term" value="F:translation elongation factor activity"/>
    <property type="evidence" value="ECO:0007669"/>
    <property type="project" value="UniProtKB-KW"/>
</dbReference>
<dbReference type="SUPFAM" id="SSF46557">
    <property type="entry name" value="GreA transcript cleavage protein, N-terminal domain"/>
    <property type="match status" value="1"/>
</dbReference>
<proteinExistence type="predicted"/>
<gene>
    <name evidence="2" type="ORF">CO110_08495</name>
</gene>
<sequence length="30" mass="3776">MSEIYMTRETIDKLKDELEYLRTKKRREIS</sequence>
<dbReference type="InterPro" id="IPR022691">
    <property type="entry name" value="Tscrpt_elong_fac_GreA/B_N"/>
</dbReference>
<keyword evidence="2" id="KW-0648">Protein biosynthesis</keyword>
<feature type="domain" description="Transcription elongation factor GreA/GreB N-terminal" evidence="1">
    <location>
        <begin position="4"/>
        <end position="30"/>
    </location>
</feature>
<dbReference type="Proteomes" id="UP000231366">
    <property type="component" value="Unassembled WGS sequence"/>
</dbReference>
<evidence type="ECO:0000313" key="3">
    <source>
        <dbReference type="Proteomes" id="UP000231366"/>
    </source>
</evidence>
<dbReference type="Pfam" id="PF03449">
    <property type="entry name" value="GreA_GreB_N"/>
    <property type="match status" value="1"/>
</dbReference>
<dbReference type="GO" id="GO:0003677">
    <property type="term" value="F:DNA binding"/>
    <property type="evidence" value="ECO:0007669"/>
    <property type="project" value="InterPro"/>
</dbReference>
<reference evidence="3" key="1">
    <citation type="submission" date="2017-09" db="EMBL/GenBank/DDBJ databases">
        <title>Depth-based differentiation of microbial function through sediment-hosted aquifers and enrichment of novel symbionts in the deep terrestrial subsurface.</title>
        <authorList>
            <person name="Probst A.J."/>
            <person name="Ladd B."/>
            <person name="Jarett J.K."/>
            <person name="Geller-Mcgrath D.E."/>
            <person name="Sieber C.M.K."/>
            <person name="Emerson J.B."/>
            <person name="Anantharaman K."/>
            <person name="Thomas B.C."/>
            <person name="Malmstrom R."/>
            <person name="Stieglmeier M."/>
            <person name="Klingl A."/>
            <person name="Woyke T."/>
            <person name="Ryan C.M."/>
            <person name="Banfield J.F."/>
        </authorList>
    </citation>
    <scope>NUCLEOTIDE SEQUENCE [LARGE SCALE GENOMIC DNA]</scope>
</reference>
<dbReference type="Gene3D" id="1.10.287.180">
    <property type="entry name" value="Transcription elongation factor, GreA/GreB, N-terminal domain"/>
    <property type="match status" value="1"/>
</dbReference>
<accession>A0A2M8ARU0</accession>
<name>A0A2M8ARU0_9BACT</name>
<dbReference type="InterPro" id="IPR036805">
    <property type="entry name" value="Tscrpt_elong_fac_GreA/B_N_sf"/>
</dbReference>
<dbReference type="AlphaFoldDB" id="A0A2M8ARU0"/>
<feature type="non-terminal residue" evidence="2">
    <location>
        <position position="30"/>
    </location>
</feature>